<keyword evidence="2" id="KW-1003">Cell membrane</keyword>
<dbReference type="GO" id="GO:0005886">
    <property type="term" value="C:plasma membrane"/>
    <property type="evidence" value="ECO:0007669"/>
    <property type="project" value="UniProtKB-SubCell"/>
</dbReference>
<dbReference type="Proteomes" id="UP000587942">
    <property type="component" value="Unassembled WGS sequence"/>
</dbReference>
<reference evidence="8 9" key="1">
    <citation type="submission" date="2020-03" db="EMBL/GenBank/DDBJ databases">
        <authorList>
            <person name="Sun Q."/>
        </authorList>
    </citation>
    <scope>NUCLEOTIDE SEQUENCE [LARGE SCALE GENOMIC DNA]</scope>
    <source>
        <strain evidence="8 9">KACC 21451</strain>
    </source>
</reference>
<dbReference type="Gene3D" id="3.30.70.270">
    <property type="match status" value="1"/>
</dbReference>
<accession>A0A846TPW0</accession>
<dbReference type="InterPro" id="IPR000160">
    <property type="entry name" value="GGDEF_dom"/>
</dbReference>
<evidence type="ECO:0000256" key="1">
    <source>
        <dbReference type="ARBA" id="ARBA00004651"/>
    </source>
</evidence>
<dbReference type="InterPro" id="IPR029787">
    <property type="entry name" value="Nucleotide_cyclase"/>
</dbReference>
<evidence type="ECO:0000256" key="5">
    <source>
        <dbReference type="ARBA" id="ARBA00023136"/>
    </source>
</evidence>
<dbReference type="AlphaFoldDB" id="A0A846TPW0"/>
<feature type="transmembrane region" description="Helical" evidence="6">
    <location>
        <begin position="104"/>
        <end position="125"/>
    </location>
</feature>
<dbReference type="PANTHER" id="PTHR45138">
    <property type="entry name" value="REGULATORY COMPONENTS OF SENSORY TRANSDUCTION SYSTEM"/>
    <property type="match status" value="1"/>
</dbReference>
<dbReference type="GO" id="GO:0071555">
    <property type="term" value="P:cell wall organization"/>
    <property type="evidence" value="ECO:0007669"/>
    <property type="project" value="InterPro"/>
</dbReference>
<dbReference type="SUPFAM" id="SSF55073">
    <property type="entry name" value="Nucleotide cyclase"/>
    <property type="match status" value="1"/>
</dbReference>
<feature type="transmembrane region" description="Helical" evidence="6">
    <location>
        <begin position="7"/>
        <end position="23"/>
    </location>
</feature>
<comment type="subcellular location">
    <subcellularLocation>
        <location evidence="1">Cell membrane</location>
        <topology evidence="1">Multi-pass membrane protein</topology>
    </subcellularLocation>
</comment>
<evidence type="ECO:0000256" key="6">
    <source>
        <dbReference type="SAM" id="Phobius"/>
    </source>
</evidence>
<dbReference type="EMBL" id="JAAVUM010000002">
    <property type="protein sequence ID" value="NKE04461.1"/>
    <property type="molecule type" value="Genomic_DNA"/>
</dbReference>
<dbReference type="GO" id="GO:1902201">
    <property type="term" value="P:negative regulation of bacterial-type flagellum-dependent cell motility"/>
    <property type="evidence" value="ECO:0007669"/>
    <property type="project" value="TreeGrafter"/>
</dbReference>
<sequence>MLIDHLLVNLCILIALLFVYVQLRWKLKVEKKKWYIADLFDGVAGGSLGMILMYYSIQVTSETIVDLRFIPVMLLTLFIGIRPALLSGVIIIVGRFLYGVTLSAYGAMVLMILIMLFYFIISRLLNKNVNLNKKSSLMILATNLVFTVIITILVRDFDVLKILVPSYWGIAYLGGFVSVFFVNFQRKSHFLLERYKEEASIDYLTGLNNVRQFDHIFNMFVKNAKEKGEKLSLLTLDIDYFKKVNDTYGHPAGDKILIELGQVLKNNTRSFDIVSRNGGEEFSVILPDCPNHQAMEIAERIRESVSQHSFPIDEKQQINITVSIGVATYPETVHDPEEIVKKADKCLYVAKQSGRNRVSSICHH</sequence>
<evidence type="ECO:0000313" key="9">
    <source>
        <dbReference type="Proteomes" id="UP000587942"/>
    </source>
</evidence>
<feature type="transmembrane region" description="Helical" evidence="6">
    <location>
        <begin position="166"/>
        <end position="184"/>
    </location>
</feature>
<dbReference type="PANTHER" id="PTHR45138:SF9">
    <property type="entry name" value="DIGUANYLATE CYCLASE DGCM-RELATED"/>
    <property type="match status" value="1"/>
</dbReference>
<dbReference type="InterPro" id="IPR050469">
    <property type="entry name" value="Diguanylate_Cyclase"/>
</dbReference>
<feature type="transmembrane region" description="Helical" evidence="6">
    <location>
        <begin position="69"/>
        <end position="98"/>
    </location>
</feature>
<dbReference type="Pfam" id="PF00990">
    <property type="entry name" value="GGDEF"/>
    <property type="match status" value="1"/>
</dbReference>
<dbReference type="GO" id="GO:0052621">
    <property type="term" value="F:diguanylate cyclase activity"/>
    <property type="evidence" value="ECO:0007669"/>
    <property type="project" value="TreeGrafter"/>
</dbReference>
<keyword evidence="3 6" id="KW-0812">Transmembrane</keyword>
<dbReference type="NCBIfam" id="TIGR00254">
    <property type="entry name" value="GGDEF"/>
    <property type="match status" value="1"/>
</dbReference>
<keyword evidence="5 6" id="KW-0472">Membrane</keyword>
<feature type="domain" description="GGDEF" evidence="7">
    <location>
        <begin position="229"/>
        <end position="363"/>
    </location>
</feature>
<evidence type="ECO:0000256" key="4">
    <source>
        <dbReference type="ARBA" id="ARBA00022989"/>
    </source>
</evidence>
<dbReference type="CDD" id="cd01949">
    <property type="entry name" value="GGDEF"/>
    <property type="match status" value="1"/>
</dbReference>
<dbReference type="PROSITE" id="PS50887">
    <property type="entry name" value="GGDEF"/>
    <property type="match status" value="1"/>
</dbReference>
<feature type="transmembrane region" description="Helical" evidence="6">
    <location>
        <begin position="137"/>
        <end position="154"/>
    </location>
</feature>
<evidence type="ECO:0000256" key="3">
    <source>
        <dbReference type="ARBA" id="ARBA00022692"/>
    </source>
</evidence>
<keyword evidence="4 6" id="KW-1133">Transmembrane helix</keyword>
<protein>
    <submittedName>
        <fullName evidence="8">Diguanylate cyclase</fullName>
    </submittedName>
</protein>
<gene>
    <name evidence="8" type="ORF">GWK17_03040</name>
</gene>
<name>A0A846TPW0_9BACI</name>
<dbReference type="Pfam" id="PF07694">
    <property type="entry name" value="5TM-5TMR_LYT"/>
    <property type="match status" value="1"/>
</dbReference>
<feature type="transmembrane region" description="Helical" evidence="6">
    <location>
        <begin position="35"/>
        <end position="57"/>
    </location>
</feature>
<dbReference type="InterPro" id="IPR011620">
    <property type="entry name" value="Sig_transdc_His_kinase_LytS_TM"/>
</dbReference>
<dbReference type="GO" id="GO:0043709">
    <property type="term" value="P:cell adhesion involved in single-species biofilm formation"/>
    <property type="evidence" value="ECO:0007669"/>
    <property type="project" value="TreeGrafter"/>
</dbReference>
<dbReference type="GO" id="GO:0000155">
    <property type="term" value="F:phosphorelay sensor kinase activity"/>
    <property type="evidence" value="ECO:0007669"/>
    <property type="project" value="InterPro"/>
</dbReference>
<dbReference type="InterPro" id="IPR043128">
    <property type="entry name" value="Rev_trsase/Diguanyl_cyclase"/>
</dbReference>
<evidence type="ECO:0000313" key="8">
    <source>
        <dbReference type="EMBL" id="NKE04461.1"/>
    </source>
</evidence>
<dbReference type="SMART" id="SM00267">
    <property type="entry name" value="GGDEF"/>
    <property type="match status" value="1"/>
</dbReference>
<organism evidence="8 9">
    <name type="scientific">Mesobacillus selenatarsenatis</name>
    <dbReference type="NCBI Taxonomy" id="388741"/>
    <lineage>
        <taxon>Bacteria</taxon>
        <taxon>Bacillati</taxon>
        <taxon>Bacillota</taxon>
        <taxon>Bacilli</taxon>
        <taxon>Bacillales</taxon>
        <taxon>Bacillaceae</taxon>
        <taxon>Mesobacillus</taxon>
    </lineage>
</organism>
<comment type="caution">
    <text evidence="8">The sequence shown here is derived from an EMBL/GenBank/DDBJ whole genome shotgun (WGS) entry which is preliminary data.</text>
</comment>
<proteinExistence type="predicted"/>
<evidence type="ECO:0000256" key="2">
    <source>
        <dbReference type="ARBA" id="ARBA00022475"/>
    </source>
</evidence>
<evidence type="ECO:0000259" key="7">
    <source>
        <dbReference type="PROSITE" id="PS50887"/>
    </source>
</evidence>
<dbReference type="FunFam" id="3.30.70.270:FF:000001">
    <property type="entry name" value="Diguanylate cyclase domain protein"/>
    <property type="match status" value="1"/>
</dbReference>